<dbReference type="SUPFAM" id="SSF49447">
    <property type="entry name" value="Second domain of Mu2 adaptin subunit (ap50) of ap2 adaptor"/>
    <property type="match status" value="1"/>
</dbReference>
<dbReference type="EMBL" id="JABANO010023489">
    <property type="protein sequence ID" value="KAF4723446.1"/>
    <property type="molecule type" value="Genomic_DNA"/>
</dbReference>
<feature type="non-terminal residue" evidence="5">
    <location>
        <position position="414"/>
    </location>
</feature>
<dbReference type="SUPFAM" id="SSF64356">
    <property type="entry name" value="SNARE-like"/>
    <property type="match status" value="1"/>
</dbReference>
<keyword evidence="2" id="KW-0813">Transport</keyword>
<keyword evidence="3" id="KW-0472">Membrane</keyword>
<evidence type="ECO:0000259" key="4">
    <source>
        <dbReference type="PROSITE" id="PS51072"/>
    </source>
</evidence>
<evidence type="ECO:0000313" key="5">
    <source>
        <dbReference type="EMBL" id="KAF4723446.1"/>
    </source>
</evidence>
<dbReference type="Gene3D" id="3.30.450.60">
    <property type="match status" value="1"/>
</dbReference>
<name>A0A7J6RT45_PEROL</name>
<dbReference type="OMA" id="HYESDRT"/>
<organism evidence="5 6">
    <name type="scientific">Perkinsus olseni</name>
    <name type="common">Perkinsus atlanticus</name>
    <dbReference type="NCBI Taxonomy" id="32597"/>
    <lineage>
        <taxon>Eukaryota</taxon>
        <taxon>Sar</taxon>
        <taxon>Alveolata</taxon>
        <taxon>Perkinsozoa</taxon>
        <taxon>Perkinsea</taxon>
        <taxon>Perkinsida</taxon>
        <taxon>Perkinsidae</taxon>
        <taxon>Perkinsus</taxon>
    </lineage>
</organism>
<dbReference type="Gene3D" id="2.60.40.1170">
    <property type="entry name" value="Mu homology domain, subdomain B"/>
    <property type="match status" value="2"/>
</dbReference>
<evidence type="ECO:0000313" key="6">
    <source>
        <dbReference type="Proteomes" id="UP000553632"/>
    </source>
</evidence>
<dbReference type="InterPro" id="IPR050431">
    <property type="entry name" value="Adaptor_comp_med_subunit"/>
</dbReference>
<sequence>TSKVCRRHRSLGSYRKLFRTLFNKRDKCPTNSLYGIVPEGSKGCPSSCALIYIYREYIYLGAIVSSDTSPLLIFGLLDSVYSVLLHYCSAAVHSTSLTGPSHQAVDEDLLRDNFSTVAILLDEMIDGPGLPFTTDKATLEAMLPPPTMLGKFISAVAGTSAKMATDRQEAVAPPSSNLSLGVPPLGSSNFVTSAVSTMLTGVTNAMAASSGALANAAQKEASIDIGGQYWWRPNSPSYTSNELYVDVVETFNCIVDEKGCVLDADVAGDISVISRLSGPSPHAVLTVRNPDLLSKGTVHFHPCVHLEKWHDDQKVCFVPADGRYSLSTYHLPMPLSSGLLLPLQLDLKVSFDRGGGRIDFKARPRVSAILNSKENVGRRPSRAHHHHQPPSIVVDDVVVSILLPTSVGSGCLQT</sequence>
<feature type="non-terminal residue" evidence="5">
    <location>
        <position position="1"/>
    </location>
</feature>
<evidence type="ECO:0000256" key="3">
    <source>
        <dbReference type="ARBA" id="ARBA00023136"/>
    </source>
</evidence>
<reference evidence="5 6" key="1">
    <citation type="submission" date="2020-04" db="EMBL/GenBank/DDBJ databases">
        <title>Perkinsus olseni comparative genomics.</title>
        <authorList>
            <person name="Bogema D.R."/>
        </authorList>
    </citation>
    <scope>NUCLEOTIDE SEQUENCE [LARGE SCALE GENOMIC DNA]</scope>
    <source>
        <strain evidence="5 6">ATCC PRA-207</strain>
    </source>
</reference>
<feature type="domain" description="MHD" evidence="4">
    <location>
        <begin position="240"/>
        <end position="414"/>
    </location>
</feature>
<dbReference type="Pfam" id="PF00928">
    <property type="entry name" value="Adap_comp_sub"/>
    <property type="match status" value="1"/>
</dbReference>
<dbReference type="Proteomes" id="UP000553632">
    <property type="component" value="Unassembled WGS sequence"/>
</dbReference>
<dbReference type="InterPro" id="IPR036168">
    <property type="entry name" value="AP2_Mu_C_sf"/>
</dbReference>
<dbReference type="InterPro" id="IPR011012">
    <property type="entry name" value="Longin-like_dom_sf"/>
</dbReference>
<dbReference type="AlphaFoldDB" id="A0A7J6RT45"/>
<proteinExistence type="predicted"/>
<protein>
    <submittedName>
        <fullName evidence="5">AP-3 complex subunit mu-2</fullName>
    </submittedName>
</protein>
<evidence type="ECO:0000256" key="2">
    <source>
        <dbReference type="ARBA" id="ARBA00022448"/>
    </source>
</evidence>
<keyword evidence="6" id="KW-1185">Reference proteome</keyword>
<dbReference type="PANTHER" id="PTHR10529">
    <property type="entry name" value="AP COMPLEX SUBUNIT MU"/>
    <property type="match status" value="1"/>
</dbReference>
<comment type="subcellular location">
    <subcellularLocation>
        <location evidence="1">Endomembrane system</location>
    </subcellularLocation>
</comment>
<accession>A0A7J6RT45</accession>
<gene>
    <name evidence="5" type="primary">AP3M2_4</name>
    <name evidence="5" type="ORF">FOZ63_006342</name>
</gene>
<comment type="caution">
    <text evidence="5">The sequence shown here is derived from an EMBL/GenBank/DDBJ whole genome shotgun (WGS) entry which is preliminary data.</text>
</comment>
<dbReference type="InterPro" id="IPR028565">
    <property type="entry name" value="MHD"/>
</dbReference>
<dbReference type="GO" id="GO:0012505">
    <property type="term" value="C:endomembrane system"/>
    <property type="evidence" value="ECO:0007669"/>
    <property type="project" value="UniProtKB-SubCell"/>
</dbReference>
<dbReference type="PROSITE" id="PS51072">
    <property type="entry name" value="MHD"/>
    <property type="match status" value="1"/>
</dbReference>
<evidence type="ECO:0000256" key="1">
    <source>
        <dbReference type="ARBA" id="ARBA00004308"/>
    </source>
</evidence>